<keyword evidence="1" id="KW-0812">Transmembrane</keyword>
<dbReference type="Proteomes" id="UP000254101">
    <property type="component" value="Unassembled WGS sequence"/>
</dbReference>
<keyword evidence="1" id="KW-1133">Transmembrane helix</keyword>
<comment type="caution">
    <text evidence="3">The sequence shown here is derived from an EMBL/GenBank/DDBJ whole genome shotgun (WGS) entry which is preliminary data.</text>
</comment>
<dbReference type="InterPro" id="IPR000326">
    <property type="entry name" value="PAP2/HPO"/>
</dbReference>
<keyword evidence="4" id="KW-1185">Reference proteome</keyword>
<evidence type="ECO:0000313" key="3">
    <source>
        <dbReference type="EMBL" id="RDS78173.1"/>
    </source>
</evidence>
<evidence type="ECO:0000256" key="1">
    <source>
        <dbReference type="SAM" id="Phobius"/>
    </source>
</evidence>
<dbReference type="PANTHER" id="PTHR14969">
    <property type="entry name" value="SPHINGOSINE-1-PHOSPHATE PHOSPHOHYDROLASE"/>
    <property type="match status" value="1"/>
</dbReference>
<dbReference type="CDD" id="cd03392">
    <property type="entry name" value="PAP2_like_2"/>
    <property type="match status" value="1"/>
</dbReference>
<dbReference type="Gene3D" id="1.20.144.10">
    <property type="entry name" value="Phosphatidic acid phosphatase type 2/haloperoxidase"/>
    <property type="match status" value="2"/>
</dbReference>
<protein>
    <submittedName>
        <fullName evidence="3">PAP2 family protein</fullName>
    </submittedName>
</protein>
<feature type="transmembrane region" description="Helical" evidence="1">
    <location>
        <begin position="35"/>
        <end position="54"/>
    </location>
</feature>
<feature type="domain" description="Phosphatidic acid phosphatase type 2/haloperoxidase" evidence="2">
    <location>
        <begin position="119"/>
        <end position="232"/>
    </location>
</feature>
<dbReference type="AlphaFoldDB" id="A0A395LMB0"/>
<name>A0A395LMB0_9SPHN</name>
<reference evidence="3 4" key="1">
    <citation type="submission" date="2018-07" db="EMBL/GenBank/DDBJ databases">
        <title>Erythrobacter nanhaiensis sp. nov., a novel member of the genus Erythrobacter isolated from the South China Sea.</title>
        <authorList>
            <person name="Chen X."/>
            <person name="Liu J."/>
        </authorList>
    </citation>
    <scope>NUCLEOTIDE SEQUENCE [LARGE SCALE GENOMIC DNA]</scope>
    <source>
        <strain evidence="3 4">S-5</strain>
    </source>
</reference>
<dbReference type="Pfam" id="PF01569">
    <property type="entry name" value="PAP2"/>
    <property type="match status" value="1"/>
</dbReference>
<dbReference type="SUPFAM" id="SSF48317">
    <property type="entry name" value="Acid phosphatase/Vanadium-dependent haloperoxidase"/>
    <property type="match status" value="1"/>
</dbReference>
<keyword evidence="1" id="KW-0472">Membrane</keyword>
<feature type="transmembrane region" description="Helical" evidence="1">
    <location>
        <begin position="217"/>
        <end position="236"/>
    </location>
</feature>
<sequence>MDQSRAGATTEPKAPLPAESVSLPARGFTIDRGKALAAAGVLWAIWGLMVWLVTQGRTEGFDHSGLLLYRSGIDYHPLGGNMLQEAVRDVTALGGILLSTIAAGAAAIALLFLRLRREAMLFTITVVLGWGLNAGMKLLVGRERPTLVPHLTEAAGFSFPSGHSFASAMIYIGMALAFASLSSRHSVRYTLIGSAMVISAMIAWSRVMLGVHFPSDVIAGWTGGAAWAFTAAALLYESAKRAADSDTAHRLDPMEHH</sequence>
<feature type="transmembrane region" description="Helical" evidence="1">
    <location>
        <begin position="160"/>
        <end position="179"/>
    </location>
</feature>
<gene>
    <name evidence="3" type="ORF">DL238_11540</name>
</gene>
<proteinExistence type="predicted"/>
<feature type="transmembrane region" description="Helical" evidence="1">
    <location>
        <begin position="191"/>
        <end position="211"/>
    </location>
</feature>
<dbReference type="SMART" id="SM00014">
    <property type="entry name" value="acidPPc"/>
    <property type="match status" value="1"/>
</dbReference>
<organism evidence="3 4">
    <name type="scientific">Alteriqipengyuania lutimaris</name>
    <dbReference type="NCBI Taxonomy" id="1538146"/>
    <lineage>
        <taxon>Bacteria</taxon>
        <taxon>Pseudomonadati</taxon>
        <taxon>Pseudomonadota</taxon>
        <taxon>Alphaproteobacteria</taxon>
        <taxon>Sphingomonadales</taxon>
        <taxon>Erythrobacteraceae</taxon>
        <taxon>Alteriqipengyuania</taxon>
    </lineage>
</organism>
<feature type="transmembrane region" description="Helical" evidence="1">
    <location>
        <begin position="92"/>
        <end position="113"/>
    </location>
</feature>
<evidence type="ECO:0000259" key="2">
    <source>
        <dbReference type="SMART" id="SM00014"/>
    </source>
</evidence>
<dbReference type="RefSeq" id="WP_115492397.1">
    <property type="nucleotide sequence ID" value="NZ_JACHWW010000001.1"/>
</dbReference>
<feature type="transmembrane region" description="Helical" evidence="1">
    <location>
        <begin position="120"/>
        <end position="140"/>
    </location>
</feature>
<dbReference type="EMBL" id="QRBB01000001">
    <property type="protein sequence ID" value="RDS78173.1"/>
    <property type="molecule type" value="Genomic_DNA"/>
</dbReference>
<dbReference type="PANTHER" id="PTHR14969:SF13">
    <property type="entry name" value="AT30094P"/>
    <property type="match status" value="1"/>
</dbReference>
<dbReference type="OrthoDB" id="9801622at2"/>
<dbReference type="InterPro" id="IPR036938">
    <property type="entry name" value="PAP2/HPO_sf"/>
</dbReference>
<accession>A0A395LMB0</accession>
<evidence type="ECO:0000313" key="4">
    <source>
        <dbReference type="Proteomes" id="UP000254101"/>
    </source>
</evidence>